<dbReference type="GO" id="GO:0008408">
    <property type="term" value="F:3'-5' exonuclease activity"/>
    <property type="evidence" value="ECO:0007669"/>
    <property type="project" value="InterPro"/>
</dbReference>
<sequence>MAEDMPQNAIKKMELIISTNEALSLSDSSALHLIDTAGAISELINNIEDLPKEPPSLYFDLEGDNLSRHGTIAILQLYVMPINATYLIDVHTLGDKCFSTSGENGRTLKDILEFSSIPKVFFDVRNDSDALHGHFKIKLAGIQDLQLMELATRSFSRRCVNGLSKCIERDGSFTIDEKLVWMETKKKGLLLFAPEEGGSYDIFKQRPLPKDIVLYCAQDVQILPRLWSYYNRKLSKKWRTKMLDASKDRVALSQSPSYNGKGPHMALSPAGWYVQCRRGRV</sequence>
<keyword evidence="2" id="KW-0269">Exonuclease</keyword>
<name>A0A0B4H076_METGA</name>
<reference evidence="2 3" key="1">
    <citation type="journal article" date="2014" name="Proc. Natl. Acad. Sci. U.S.A.">
        <title>Trajectory and genomic determinants of fungal-pathogen speciation and host adaptation.</title>
        <authorList>
            <person name="Hu X."/>
            <person name="Xiao G."/>
            <person name="Zheng P."/>
            <person name="Shang Y."/>
            <person name="Su Y."/>
            <person name="Zhang X."/>
            <person name="Liu X."/>
            <person name="Zhan S."/>
            <person name="St Leger R.J."/>
            <person name="Wang C."/>
        </authorList>
    </citation>
    <scope>NUCLEOTIDE SEQUENCE [LARGE SCALE GENOMIC DNA]</scope>
    <source>
        <strain evidence="2 3">ARSEF 977</strain>
    </source>
</reference>
<dbReference type="InterPro" id="IPR012337">
    <property type="entry name" value="RNaseH-like_sf"/>
</dbReference>
<dbReference type="Proteomes" id="UP000031192">
    <property type="component" value="Unassembled WGS sequence"/>
</dbReference>
<protein>
    <submittedName>
        <fullName evidence="2">3'-5' exonuclease</fullName>
    </submittedName>
</protein>
<keyword evidence="3" id="KW-1185">Reference proteome</keyword>
<organism evidence="2 3">
    <name type="scientific">Metarhizium guizhouense (strain ARSEF 977)</name>
    <dbReference type="NCBI Taxonomy" id="1276136"/>
    <lineage>
        <taxon>Eukaryota</taxon>
        <taxon>Fungi</taxon>
        <taxon>Dikarya</taxon>
        <taxon>Ascomycota</taxon>
        <taxon>Pezizomycotina</taxon>
        <taxon>Sordariomycetes</taxon>
        <taxon>Hypocreomycetidae</taxon>
        <taxon>Hypocreales</taxon>
        <taxon>Clavicipitaceae</taxon>
        <taxon>Metarhizium</taxon>
    </lineage>
</organism>
<dbReference type="PANTHER" id="PTHR43040">
    <property type="entry name" value="RIBONUCLEASE D"/>
    <property type="match status" value="1"/>
</dbReference>
<comment type="caution">
    <text evidence="2">The sequence shown here is derived from an EMBL/GenBank/DDBJ whole genome shotgun (WGS) entry which is preliminary data.</text>
</comment>
<dbReference type="EMBL" id="AZNH01000065">
    <property type="protein sequence ID" value="KID83161.1"/>
    <property type="molecule type" value="Genomic_DNA"/>
</dbReference>
<evidence type="ECO:0000259" key="1">
    <source>
        <dbReference type="SMART" id="SM00474"/>
    </source>
</evidence>
<dbReference type="PANTHER" id="PTHR43040:SF1">
    <property type="entry name" value="RIBONUCLEASE D"/>
    <property type="match status" value="1"/>
</dbReference>
<dbReference type="Gene3D" id="3.30.420.10">
    <property type="entry name" value="Ribonuclease H-like superfamily/Ribonuclease H"/>
    <property type="match status" value="1"/>
</dbReference>
<gene>
    <name evidence="2" type="ORF">MGU_09524</name>
</gene>
<keyword evidence="2" id="KW-0540">Nuclease</keyword>
<dbReference type="InterPro" id="IPR036397">
    <property type="entry name" value="RNaseH_sf"/>
</dbReference>
<keyword evidence="2" id="KW-0378">Hydrolase</keyword>
<dbReference type="GO" id="GO:0003676">
    <property type="term" value="F:nucleic acid binding"/>
    <property type="evidence" value="ECO:0007669"/>
    <property type="project" value="InterPro"/>
</dbReference>
<dbReference type="SMART" id="SM00474">
    <property type="entry name" value="35EXOc"/>
    <property type="match status" value="1"/>
</dbReference>
<feature type="domain" description="3'-5' exonuclease" evidence="1">
    <location>
        <begin position="31"/>
        <end position="235"/>
    </location>
</feature>
<dbReference type="Pfam" id="PF01612">
    <property type="entry name" value="DNA_pol_A_exo1"/>
    <property type="match status" value="1"/>
</dbReference>
<accession>A0A0B4H076</accession>
<proteinExistence type="predicted"/>
<dbReference type="SUPFAM" id="SSF53098">
    <property type="entry name" value="Ribonuclease H-like"/>
    <property type="match status" value="1"/>
</dbReference>
<dbReference type="InterPro" id="IPR002562">
    <property type="entry name" value="3'-5'_exonuclease_dom"/>
</dbReference>
<dbReference type="HOGENOM" id="CLU_061834_1_1_1"/>
<evidence type="ECO:0000313" key="3">
    <source>
        <dbReference type="Proteomes" id="UP000031192"/>
    </source>
</evidence>
<dbReference type="GO" id="GO:0006139">
    <property type="term" value="P:nucleobase-containing compound metabolic process"/>
    <property type="evidence" value="ECO:0007669"/>
    <property type="project" value="InterPro"/>
</dbReference>
<dbReference type="AlphaFoldDB" id="A0A0B4H076"/>
<dbReference type="OrthoDB" id="26838at2759"/>
<evidence type="ECO:0000313" key="2">
    <source>
        <dbReference type="EMBL" id="KID83161.1"/>
    </source>
</evidence>